<dbReference type="PANTHER" id="PTHR42715">
    <property type="entry name" value="BETA-GLUCOSIDASE"/>
    <property type="match status" value="1"/>
</dbReference>
<dbReference type="Pfam" id="PF01915">
    <property type="entry name" value="Glyco_hydro_3_C"/>
    <property type="match status" value="1"/>
</dbReference>
<keyword evidence="3" id="KW-0119">Carbohydrate metabolism</keyword>
<dbReference type="Gene3D" id="3.20.20.300">
    <property type="entry name" value="Glycoside hydrolase, family 3, N-terminal domain"/>
    <property type="match status" value="1"/>
</dbReference>
<dbReference type="EMBL" id="JACSQP010000004">
    <property type="protein sequence ID" value="MBD7957750.1"/>
    <property type="molecule type" value="Genomic_DNA"/>
</dbReference>
<dbReference type="InterPro" id="IPR001764">
    <property type="entry name" value="Glyco_hydro_3_N"/>
</dbReference>
<dbReference type="SUPFAM" id="SSF51445">
    <property type="entry name" value="(Trans)glycosidases"/>
    <property type="match status" value="1"/>
</dbReference>
<evidence type="ECO:0000313" key="7">
    <source>
        <dbReference type="Proteomes" id="UP000648352"/>
    </source>
</evidence>
<accession>A0ABR8S2S0</accession>
<evidence type="ECO:0000313" key="6">
    <source>
        <dbReference type="EMBL" id="MBD7957750.1"/>
    </source>
</evidence>
<comment type="similarity">
    <text evidence="1 4">Belongs to the glycosyl hydrolase 3 family.</text>
</comment>
<evidence type="ECO:0000259" key="5">
    <source>
        <dbReference type="SMART" id="SM01217"/>
    </source>
</evidence>
<dbReference type="PANTHER" id="PTHR42715:SF10">
    <property type="entry name" value="BETA-GLUCOSIDASE"/>
    <property type="match status" value="1"/>
</dbReference>
<keyword evidence="4" id="KW-0326">Glycosidase</keyword>
<dbReference type="SUPFAM" id="SSF52279">
    <property type="entry name" value="Beta-D-glucan exohydrolase, C-terminal domain"/>
    <property type="match status" value="1"/>
</dbReference>
<comment type="caution">
    <text evidence="6">The sequence shown here is derived from an EMBL/GenBank/DDBJ whole genome shotgun (WGS) entry which is preliminary data.</text>
</comment>
<dbReference type="Proteomes" id="UP000648352">
    <property type="component" value="Unassembled WGS sequence"/>
</dbReference>
<dbReference type="InterPro" id="IPR019800">
    <property type="entry name" value="Glyco_hydro_3_AS"/>
</dbReference>
<dbReference type="InterPro" id="IPR013783">
    <property type="entry name" value="Ig-like_fold"/>
</dbReference>
<dbReference type="InterPro" id="IPR050288">
    <property type="entry name" value="Cellulose_deg_GH3"/>
</dbReference>
<proteinExistence type="inferred from homology"/>
<gene>
    <name evidence="6" type="ORF">H9651_08875</name>
</gene>
<dbReference type="InterPro" id="IPR002772">
    <property type="entry name" value="Glyco_hydro_3_C"/>
</dbReference>
<evidence type="ECO:0000256" key="2">
    <source>
        <dbReference type="ARBA" id="ARBA00022801"/>
    </source>
</evidence>
<dbReference type="Gene3D" id="3.40.50.1700">
    <property type="entry name" value="Glycoside hydrolase family 3 C-terminal domain"/>
    <property type="match status" value="1"/>
</dbReference>
<dbReference type="InterPro" id="IPR036962">
    <property type="entry name" value="Glyco_hydro_3_N_sf"/>
</dbReference>
<dbReference type="Pfam" id="PF00933">
    <property type="entry name" value="Glyco_hydro_3"/>
    <property type="match status" value="1"/>
</dbReference>
<evidence type="ECO:0000256" key="1">
    <source>
        <dbReference type="ARBA" id="ARBA00005336"/>
    </source>
</evidence>
<protein>
    <submittedName>
        <fullName evidence="6">Glycoside hydrolase family 3 C-terminal domain-containing protein</fullName>
    </submittedName>
</protein>
<dbReference type="Gene3D" id="2.60.40.10">
    <property type="entry name" value="Immunoglobulins"/>
    <property type="match status" value="1"/>
</dbReference>
<organism evidence="6 7">
    <name type="scientific">Microbacterium pullorum</name>
    <dbReference type="NCBI Taxonomy" id="2762236"/>
    <lineage>
        <taxon>Bacteria</taxon>
        <taxon>Bacillati</taxon>
        <taxon>Actinomycetota</taxon>
        <taxon>Actinomycetes</taxon>
        <taxon>Micrococcales</taxon>
        <taxon>Microbacteriaceae</taxon>
        <taxon>Microbacterium</taxon>
    </lineage>
</organism>
<dbReference type="InterPro" id="IPR036881">
    <property type="entry name" value="Glyco_hydro_3_C_sf"/>
</dbReference>
<keyword evidence="7" id="KW-1185">Reference proteome</keyword>
<dbReference type="Pfam" id="PF14310">
    <property type="entry name" value="Fn3-like"/>
    <property type="match status" value="1"/>
</dbReference>
<sequence length="749" mass="80112">MDRTTDLDMSLEEAAALGSGASFWTTEAVGRLQAITLTDGPHGVRKQEGATDHLGIAPSEPATCLPTSASLAQSWDPDLAHQAGVLLGSEARAHRVGVLLGPGINIKRDPRGGRNFEYLSEDPLLTAVMAQAWVNGLQSQGVGASLKHFAVNNAEDDRMRASSDVDARTLREIYLRAFERVIRRARPWSVMCAYNRINGTYASENRWLLSTVLRDEWGFEGVVVSDWGAVRDRVAAASAGLDLAMPGPDPVGDARVIEAVRAGTLEQDKVQQSASRIAALIRAVEAHGAGGTAVDHDANHAWAREAARRCIVLLKNDREMLPLTPQSSVAVIGEFAATPRYQGGGSSHVVPTRVDVPLEEIRALAHRPVSFEPGYRIADGGDAQRLREAAVAAAASADVAIVFLGLPEADESEGFDRTDIELPAAQVDLARAIAEVQPNVVIVLAHGGVLRLADLTDLAPAILDGGLLGQGGGHAIASVLYGESEPTGRLAETVPERLQDVPAYLSFAPVDSHVLYGEGIFVGYRWYDAREIDVTFPFGHGLSYTTFDYSDLSVSVQDDHLMVAVDVTNTGRRVGREVVQVYAAPVDAAAPRPPRELVGFGAVAVDPGQTVRTTVKVETSDLAYWETRIDGWRVQPGQYRVDVGASSRDIRASLVVDVAGDTRRLPLTLESTLGELMADPAAAEAFSSLLGSQHVDDAAGETLGMDMARMMAAMPVSKLVTFSGGALNEQFLIDTLDRLNEPEAPARVR</sequence>
<dbReference type="InterPro" id="IPR026891">
    <property type="entry name" value="Fn3-like"/>
</dbReference>
<dbReference type="SMART" id="SM01217">
    <property type="entry name" value="Fn3_like"/>
    <property type="match status" value="1"/>
</dbReference>
<dbReference type="PROSITE" id="PS00775">
    <property type="entry name" value="GLYCOSYL_HYDROL_F3"/>
    <property type="match status" value="1"/>
</dbReference>
<evidence type="ECO:0000256" key="3">
    <source>
        <dbReference type="ARBA" id="ARBA00023277"/>
    </source>
</evidence>
<dbReference type="RefSeq" id="WP_191718913.1">
    <property type="nucleotide sequence ID" value="NZ_JACSQP010000004.1"/>
</dbReference>
<reference evidence="6 7" key="1">
    <citation type="submission" date="2020-08" db="EMBL/GenBank/DDBJ databases">
        <title>A Genomic Blueprint of the Chicken Gut Microbiome.</title>
        <authorList>
            <person name="Gilroy R."/>
            <person name="Ravi A."/>
            <person name="Getino M."/>
            <person name="Pursley I."/>
            <person name="Horton D.L."/>
            <person name="Alikhan N.-F."/>
            <person name="Baker D."/>
            <person name="Gharbi K."/>
            <person name="Hall N."/>
            <person name="Watson M."/>
            <person name="Adriaenssens E.M."/>
            <person name="Foster-Nyarko E."/>
            <person name="Jarju S."/>
            <person name="Secka A."/>
            <person name="Antonio M."/>
            <person name="Oren A."/>
            <person name="Chaudhuri R."/>
            <person name="La Ragione R.M."/>
            <person name="Hildebrand F."/>
            <person name="Pallen M.J."/>
        </authorList>
    </citation>
    <scope>NUCLEOTIDE SEQUENCE [LARGE SCALE GENOMIC DNA]</scope>
    <source>
        <strain evidence="6 7">Sa4CUA7</strain>
    </source>
</reference>
<evidence type="ECO:0000256" key="4">
    <source>
        <dbReference type="RuleBase" id="RU361161"/>
    </source>
</evidence>
<dbReference type="InterPro" id="IPR017853">
    <property type="entry name" value="GH"/>
</dbReference>
<feature type="domain" description="Fibronectin type III-like" evidence="5">
    <location>
        <begin position="577"/>
        <end position="647"/>
    </location>
</feature>
<dbReference type="PRINTS" id="PR00133">
    <property type="entry name" value="GLHYDRLASE3"/>
</dbReference>
<keyword evidence="2 4" id="KW-0378">Hydrolase</keyword>
<name>A0ABR8S2S0_9MICO</name>
<dbReference type="GO" id="GO:0016787">
    <property type="term" value="F:hydrolase activity"/>
    <property type="evidence" value="ECO:0007669"/>
    <property type="project" value="UniProtKB-KW"/>
</dbReference>